<proteinExistence type="predicted"/>
<feature type="compositionally biased region" description="Low complexity" evidence="1">
    <location>
        <begin position="142"/>
        <end position="153"/>
    </location>
</feature>
<evidence type="ECO:0000256" key="1">
    <source>
        <dbReference type="SAM" id="MobiDB-lite"/>
    </source>
</evidence>
<reference evidence="2 3" key="1">
    <citation type="submission" date="2023-08" db="EMBL/GenBank/DDBJ databases">
        <title>Black Yeasts Isolated from many extreme environments.</title>
        <authorList>
            <person name="Coleine C."/>
            <person name="Stajich J.E."/>
            <person name="Selbmann L."/>
        </authorList>
    </citation>
    <scope>NUCLEOTIDE SEQUENCE [LARGE SCALE GENOMIC DNA]</scope>
    <source>
        <strain evidence="2 3">CCFEE 5910</strain>
    </source>
</reference>
<dbReference type="Gene3D" id="3.40.630.30">
    <property type="match status" value="1"/>
</dbReference>
<accession>A0AAN7SU99</accession>
<comment type="caution">
    <text evidence="2">The sequence shown here is derived from an EMBL/GenBank/DDBJ whole genome shotgun (WGS) entry which is preliminary data.</text>
</comment>
<keyword evidence="3" id="KW-1185">Reference proteome</keyword>
<feature type="region of interest" description="Disordered" evidence="1">
    <location>
        <begin position="132"/>
        <end position="160"/>
    </location>
</feature>
<dbReference type="AlphaFoldDB" id="A0AAN7SU99"/>
<protein>
    <submittedName>
        <fullName evidence="2">Uncharacterized protein</fullName>
    </submittedName>
</protein>
<evidence type="ECO:0000313" key="2">
    <source>
        <dbReference type="EMBL" id="KAK5081695.1"/>
    </source>
</evidence>
<organism evidence="2 3">
    <name type="scientific">Lithohypha guttulata</name>
    <dbReference type="NCBI Taxonomy" id="1690604"/>
    <lineage>
        <taxon>Eukaryota</taxon>
        <taxon>Fungi</taxon>
        <taxon>Dikarya</taxon>
        <taxon>Ascomycota</taxon>
        <taxon>Pezizomycotina</taxon>
        <taxon>Eurotiomycetes</taxon>
        <taxon>Chaetothyriomycetidae</taxon>
        <taxon>Chaetothyriales</taxon>
        <taxon>Trichomeriaceae</taxon>
        <taxon>Lithohypha</taxon>
    </lineage>
</organism>
<name>A0AAN7SU99_9EURO</name>
<evidence type="ECO:0000313" key="3">
    <source>
        <dbReference type="Proteomes" id="UP001309876"/>
    </source>
</evidence>
<gene>
    <name evidence="2" type="ORF">LTR05_007828</name>
</gene>
<sequence length="264" mass="28671">MADLRVRTTATPTEEDLETFLDLLSTSYQSVPLTTAFITEIDGVTPGTEYRQLCSDRLRKHFSLGLPAAFKANVLLTTVSSSSSSRPLAAVLFEPPDFSGTPPAQARKQPGPILSQYRAVARELKAKHMAIPESGPHQWDTPASPSQASSGPSMDPYPTQFNKDANTEVRTFFHLALLVLDTSVPKEEAARAAKEAVVVYLDKAKSADVPIFLEASSLESKNEFLSWGFKAVEEVAVGQGKVDSRGWPTQGGEGVKVWGMIYNP</sequence>
<dbReference type="EMBL" id="JAVRRJ010000009">
    <property type="protein sequence ID" value="KAK5081695.1"/>
    <property type="molecule type" value="Genomic_DNA"/>
</dbReference>
<dbReference type="Proteomes" id="UP001309876">
    <property type="component" value="Unassembled WGS sequence"/>
</dbReference>